<comment type="caution">
    <text evidence="1">The sequence shown here is derived from an EMBL/GenBank/DDBJ whole genome shotgun (WGS) entry which is preliminary data.</text>
</comment>
<evidence type="ECO:0000313" key="2">
    <source>
        <dbReference type="Proteomes" id="UP000689195"/>
    </source>
</evidence>
<keyword evidence="2" id="KW-1185">Reference proteome</keyword>
<evidence type="ECO:0000313" key="1">
    <source>
        <dbReference type="EMBL" id="CAD8176993.1"/>
    </source>
</evidence>
<accession>A0A8S1VK53</accession>
<organism evidence="1 2">
    <name type="scientific">Paramecium pentaurelia</name>
    <dbReference type="NCBI Taxonomy" id="43138"/>
    <lineage>
        <taxon>Eukaryota</taxon>
        <taxon>Sar</taxon>
        <taxon>Alveolata</taxon>
        <taxon>Ciliophora</taxon>
        <taxon>Intramacronucleata</taxon>
        <taxon>Oligohymenophorea</taxon>
        <taxon>Peniculida</taxon>
        <taxon>Parameciidae</taxon>
        <taxon>Paramecium</taxon>
    </lineage>
</organism>
<proteinExistence type="predicted"/>
<dbReference type="EMBL" id="CAJJDO010000066">
    <property type="protein sequence ID" value="CAD8176993.1"/>
    <property type="molecule type" value="Genomic_DNA"/>
</dbReference>
<reference evidence="1" key="1">
    <citation type="submission" date="2021-01" db="EMBL/GenBank/DDBJ databases">
        <authorList>
            <consortium name="Genoscope - CEA"/>
            <person name="William W."/>
        </authorList>
    </citation>
    <scope>NUCLEOTIDE SEQUENCE</scope>
</reference>
<name>A0A8S1VK53_9CILI</name>
<sequence>MKVFKKNKQQCLHGQIIKLIDNLEWNANRVTLLEYCPKDLIQYQIENLYIDCKCINPELKIQILWIYISHIEIQLNDLNIYLINLLILIIPENQMIGNDNMIRIIDFRKSKISDMIIKFQLPKLNWMVLLNIWIPFQKCDLWFMGATLYYIFKNQILNINQQEINIQAKKNKHEAKLEMVQEMINQSLIQLPFAEQLKQLLDKLLKVDHKQIFGWNQLFKNGLIKQLFESILQEQIQHQGNRKKLIKLSFQMNKDFFSVGPILTETLYNIINKGKQSSSTVMEIFKCFIKMNSRMKIL</sequence>
<gene>
    <name evidence="1" type="ORF">PPENT_87.1.T0660111</name>
</gene>
<evidence type="ECO:0008006" key="3">
    <source>
        <dbReference type="Google" id="ProtNLM"/>
    </source>
</evidence>
<protein>
    <recommendedName>
        <fullName evidence="3">Protein kinase domain-containing protein</fullName>
    </recommendedName>
</protein>
<dbReference type="Proteomes" id="UP000689195">
    <property type="component" value="Unassembled WGS sequence"/>
</dbReference>
<dbReference type="AlphaFoldDB" id="A0A8S1VK53"/>